<accession>A0ABW5C7T5</accession>
<protein>
    <recommendedName>
        <fullName evidence="3">Elongation factor P hydroxylase</fullName>
    </recommendedName>
</protein>
<dbReference type="Proteomes" id="UP001597296">
    <property type="component" value="Unassembled WGS sequence"/>
</dbReference>
<organism evidence="1 2">
    <name type="scientific">Phaeospirillum tilakii</name>
    <dbReference type="NCBI Taxonomy" id="741673"/>
    <lineage>
        <taxon>Bacteria</taxon>
        <taxon>Pseudomonadati</taxon>
        <taxon>Pseudomonadota</taxon>
        <taxon>Alphaproteobacteria</taxon>
        <taxon>Rhodospirillales</taxon>
        <taxon>Rhodospirillaceae</taxon>
        <taxon>Phaeospirillum</taxon>
    </lineage>
</organism>
<keyword evidence="2" id="KW-1185">Reference proteome</keyword>
<name>A0ABW5C7T5_9PROT</name>
<evidence type="ECO:0000313" key="1">
    <source>
        <dbReference type="EMBL" id="MFD2233379.1"/>
    </source>
</evidence>
<evidence type="ECO:0000313" key="2">
    <source>
        <dbReference type="Proteomes" id="UP001597296"/>
    </source>
</evidence>
<evidence type="ECO:0008006" key="3">
    <source>
        <dbReference type="Google" id="ProtNLM"/>
    </source>
</evidence>
<gene>
    <name evidence="1" type="ORF">ACFSNB_06150</name>
</gene>
<comment type="caution">
    <text evidence="1">The sequence shown here is derived from an EMBL/GenBank/DDBJ whole genome shotgun (WGS) entry which is preliminary data.</text>
</comment>
<dbReference type="EMBL" id="JBHUIY010000008">
    <property type="protein sequence ID" value="MFD2233379.1"/>
    <property type="molecule type" value="Genomic_DNA"/>
</dbReference>
<sequence length="222" mass="24038">MILSPLRAAEFDGVAAAFAAGLADDPLAAAVFAAILRVPPPGDLATLSTDPRHHAEAVELCRSFGFGLLDLAPQDHFTWDGAAVAIRIEPSVLIHEIGHYQLAAPARRGLYDFGLGAGPETGRKAEADAVQALFLPERDVEEGLCSLLGILWEADLGQPAVLALLEQNWLEGGASPRNLAHFRKIVRWLAAMGLIDPATARPTRALRQEDDRDFFARWYREG</sequence>
<reference evidence="2" key="1">
    <citation type="journal article" date="2019" name="Int. J. Syst. Evol. Microbiol.">
        <title>The Global Catalogue of Microorganisms (GCM) 10K type strain sequencing project: providing services to taxonomists for standard genome sequencing and annotation.</title>
        <authorList>
            <consortium name="The Broad Institute Genomics Platform"/>
            <consortium name="The Broad Institute Genome Sequencing Center for Infectious Disease"/>
            <person name="Wu L."/>
            <person name="Ma J."/>
        </authorList>
    </citation>
    <scope>NUCLEOTIDE SEQUENCE [LARGE SCALE GENOMIC DNA]</scope>
    <source>
        <strain evidence="2">KCTC 15012</strain>
    </source>
</reference>
<dbReference type="RefSeq" id="WP_377315156.1">
    <property type="nucleotide sequence ID" value="NZ_JBHUIY010000008.1"/>
</dbReference>
<proteinExistence type="predicted"/>